<keyword evidence="3 10" id="KW-0547">Nucleotide-binding</keyword>
<comment type="caution">
    <text evidence="12">The sequence shown here is derived from an EMBL/GenBank/DDBJ whole genome shotgun (WGS) entry which is preliminary data.</text>
</comment>
<evidence type="ECO:0000256" key="10">
    <source>
        <dbReference type="HAMAP-Rule" id="MF_00648"/>
    </source>
</evidence>
<keyword evidence="5 10" id="KW-0460">Magnesium</keyword>
<dbReference type="AlphaFoldDB" id="A0A1G2B118"/>
<evidence type="ECO:0000256" key="6">
    <source>
        <dbReference type="ARBA" id="ARBA00023080"/>
    </source>
</evidence>
<dbReference type="GO" id="GO:0046872">
    <property type="term" value="F:metal ion binding"/>
    <property type="evidence" value="ECO:0007669"/>
    <property type="project" value="UniProtKB-KW"/>
</dbReference>
<dbReference type="GO" id="GO:0006772">
    <property type="term" value="P:thiamine metabolic process"/>
    <property type="evidence" value="ECO:0007669"/>
    <property type="project" value="TreeGrafter"/>
</dbReference>
<evidence type="ECO:0000313" key="12">
    <source>
        <dbReference type="EMBL" id="OGY82901.1"/>
    </source>
</evidence>
<comment type="catalytic activity">
    <reaction evidence="8 10">
        <text>ITP + H2O = IDP + phosphate + H(+)</text>
        <dbReference type="Rhea" id="RHEA:28330"/>
        <dbReference type="ChEBI" id="CHEBI:15377"/>
        <dbReference type="ChEBI" id="CHEBI:15378"/>
        <dbReference type="ChEBI" id="CHEBI:43474"/>
        <dbReference type="ChEBI" id="CHEBI:58280"/>
        <dbReference type="ChEBI" id="CHEBI:61402"/>
        <dbReference type="EC" id="3.6.1.73"/>
    </reaction>
</comment>
<dbReference type="STRING" id="1798543.A2898_04955"/>
<comment type="cofactor">
    <cofactor evidence="1">
        <name>Mn(2+)</name>
        <dbReference type="ChEBI" id="CHEBI:29035"/>
    </cofactor>
</comment>
<evidence type="ECO:0000256" key="7">
    <source>
        <dbReference type="ARBA" id="ARBA00023211"/>
    </source>
</evidence>
<evidence type="ECO:0000256" key="3">
    <source>
        <dbReference type="ARBA" id="ARBA00022741"/>
    </source>
</evidence>
<comment type="subunit">
    <text evidence="10">Homodimer.</text>
</comment>
<dbReference type="GO" id="GO:0000166">
    <property type="term" value="F:nucleotide binding"/>
    <property type="evidence" value="ECO:0007669"/>
    <property type="project" value="UniProtKB-KW"/>
</dbReference>
<comment type="catalytic activity">
    <reaction evidence="9 10">
        <text>XTP + H2O = XDP + phosphate + H(+)</text>
        <dbReference type="Rhea" id="RHEA:28406"/>
        <dbReference type="ChEBI" id="CHEBI:15377"/>
        <dbReference type="ChEBI" id="CHEBI:15378"/>
        <dbReference type="ChEBI" id="CHEBI:43474"/>
        <dbReference type="ChEBI" id="CHEBI:59884"/>
        <dbReference type="ChEBI" id="CHEBI:61314"/>
        <dbReference type="EC" id="3.6.1.73"/>
    </reaction>
</comment>
<proteinExistence type="inferred from homology"/>
<evidence type="ECO:0000256" key="4">
    <source>
        <dbReference type="ARBA" id="ARBA00022801"/>
    </source>
</evidence>
<dbReference type="GO" id="GO:0009117">
    <property type="term" value="P:nucleotide metabolic process"/>
    <property type="evidence" value="ECO:0007669"/>
    <property type="project" value="UniProtKB-KW"/>
</dbReference>
<gene>
    <name evidence="12" type="ORF">A2898_04955</name>
</gene>
<dbReference type="Gene3D" id="3.90.950.10">
    <property type="match status" value="1"/>
</dbReference>
<reference evidence="12 13" key="1">
    <citation type="journal article" date="2016" name="Nat. Commun.">
        <title>Thousands of microbial genomes shed light on interconnected biogeochemical processes in an aquifer system.</title>
        <authorList>
            <person name="Anantharaman K."/>
            <person name="Brown C.T."/>
            <person name="Hug L.A."/>
            <person name="Sharon I."/>
            <person name="Castelle C.J."/>
            <person name="Probst A.J."/>
            <person name="Thomas B.C."/>
            <person name="Singh A."/>
            <person name="Wilkins M.J."/>
            <person name="Karaoz U."/>
            <person name="Brodie E.L."/>
            <person name="Williams K.H."/>
            <person name="Hubbard S.S."/>
            <person name="Banfield J.F."/>
        </authorList>
    </citation>
    <scope>NUCLEOTIDE SEQUENCE [LARGE SCALE GENOMIC DNA]</scope>
</reference>
<dbReference type="InterPro" id="IPR050299">
    <property type="entry name" value="YjjX_NTPase"/>
</dbReference>
<comment type="cofactor">
    <cofactor evidence="10">
        <name>Mg(2+)</name>
        <dbReference type="ChEBI" id="CHEBI:18420"/>
    </cofactor>
    <cofactor evidence="10">
        <name>Mn(2+)</name>
        <dbReference type="ChEBI" id="CHEBI:29035"/>
    </cofactor>
    <text evidence="10">Binds 1 divalent metal cation per subunit; can use either Mg(2+) or Mn(2+).</text>
</comment>
<evidence type="ECO:0000256" key="8">
    <source>
        <dbReference type="ARBA" id="ARBA00048174"/>
    </source>
</evidence>
<dbReference type="HAMAP" id="MF_00648">
    <property type="entry name" value="Non_canon_purine_NTPase_YjjX"/>
    <property type="match status" value="1"/>
</dbReference>
<protein>
    <recommendedName>
        <fullName evidence="10">Probable inosine/xanthosine triphosphatase</fullName>
        <shortName evidence="10">ITPase/XTPase</shortName>
        <ecNumber evidence="10">3.6.1.73</ecNumber>
    </recommendedName>
    <alternativeName>
        <fullName evidence="10">Non-canonical purine NTP phosphatase</fullName>
    </alternativeName>
    <alternativeName>
        <fullName evidence="10">Non-standard purine NTP phosphatase</fullName>
    </alternativeName>
    <alternativeName>
        <fullName evidence="10">Nucleoside-triphosphate phosphatase</fullName>
        <shortName evidence="10">NTPase</shortName>
    </alternativeName>
</protein>
<dbReference type="Pfam" id="PF01931">
    <property type="entry name" value="NTPase_I-T"/>
    <property type="match status" value="1"/>
</dbReference>
<evidence type="ECO:0000259" key="11">
    <source>
        <dbReference type="Pfam" id="PF01931"/>
    </source>
</evidence>
<comment type="similarity">
    <text evidence="10">Belongs to the YjjX NTPase family.</text>
</comment>
<evidence type="ECO:0000256" key="1">
    <source>
        <dbReference type="ARBA" id="ARBA00001936"/>
    </source>
</evidence>
<dbReference type="PANTHER" id="PTHR34699:SF2">
    <property type="entry name" value="NON-CANONICAL PURINE NTP PHOSPHATASE_PRRC1 DOMAIN-CONTAINING PROTEIN"/>
    <property type="match status" value="1"/>
</dbReference>
<dbReference type="PANTHER" id="PTHR34699">
    <property type="match status" value="1"/>
</dbReference>
<evidence type="ECO:0000313" key="13">
    <source>
        <dbReference type="Proteomes" id="UP000179164"/>
    </source>
</evidence>
<dbReference type="InterPro" id="IPR026533">
    <property type="entry name" value="NTPase/PRRC1"/>
</dbReference>
<dbReference type="InterPro" id="IPR029001">
    <property type="entry name" value="ITPase-like_fam"/>
</dbReference>
<comment type="caution">
    <text evidence="10">Lacks conserved residue(s) required for the propagation of feature annotation.</text>
</comment>
<evidence type="ECO:0000256" key="5">
    <source>
        <dbReference type="ARBA" id="ARBA00022842"/>
    </source>
</evidence>
<evidence type="ECO:0000256" key="2">
    <source>
        <dbReference type="ARBA" id="ARBA00022723"/>
    </source>
</evidence>
<keyword evidence="7 10" id="KW-0464">Manganese</keyword>
<dbReference type="EMBL" id="MHKE01000017">
    <property type="protein sequence ID" value="OGY82901.1"/>
    <property type="molecule type" value="Genomic_DNA"/>
</dbReference>
<accession>A0A1G2B118</accession>
<dbReference type="EC" id="3.6.1.73" evidence="10"/>
<dbReference type="SUPFAM" id="SSF52972">
    <property type="entry name" value="ITPase-like"/>
    <property type="match status" value="1"/>
</dbReference>
<comment type="function">
    <text evidence="10">Phosphatase that hydrolyzes non-canonical purine nucleotides such as XTP and ITP to their respective diphosphate derivatives. Probably excludes non-canonical purines from DNA/RNA precursor pool, thus preventing their incorporation into DNA/RNA and avoiding chromosomal lesions.</text>
</comment>
<evidence type="ECO:0000256" key="9">
    <source>
        <dbReference type="ARBA" id="ARBA00048781"/>
    </source>
</evidence>
<organism evidence="12 13">
    <name type="scientific">Candidatus Kerfeldbacteria bacterium RIFCSPLOWO2_01_FULL_48_11</name>
    <dbReference type="NCBI Taxonomy" id="1798543"/>
    <lineage>
        <taxon>Bacteria</taxon>
        <taxon>Candidatus Kerfeldiibacteriota</taxon>
    </lineage>
</organism>
<dbReference type="GO" id="GO:0103023">
    <property type="term" value="F:ITPase activity"/>
    <property type="evidence" value="ECO:0007669"/>
    <property type="project" value="UniProtKB-EC"/>
</dbReference>
<dbReference type="Proteomes" id="UP000179164">
    <property type="component" value="Unassembled WGS sequence"/>
</dbReference>
<name>A0A1G2B118_9BACT</name>
<sequence length="174" mass="18815">MNVAVASKNPVKIEAVRKAFAAVWESGVEVVSCSVDATKDQPFDDETPIGAKHRAFEALKASGADLGVGLEGGIDARPEGYFVTGWCAIADTAGKITYGRSFGVPIPAYVVDRMKKEGKELGDIVDELLDKKNTKQAEGFFGFATKNMVTREKGYIDMVVAALAPRVFPEFYKE</sequence>
<feature type="domain" description="Non-canonical purine NTP phosphatase/PRRC1" evidence="11">
    <location>
        <begin position="6"/>
        <end position="166"/>
    </location>
</feature>
<keyword evidence="2 10" id="KW-0479">Metal-binding</keyword>
<dbReference type="InterPro" id="IPR002786">
    <property type="entry name" value="Non_canon_purine_NTPase"/>
</dbReference>
<keyword evidence="6 10" id="KW-0546">Nucleotide metabolism</keyword>
<keyword evidence="4 10" id="KW-0378">Hydrolase</keyword>